<evidence type="ECO:0000313" key="12">
    <source>
        <dbReference type="Proteomes" id="UP000695264"/>
    </source>
</evidence>
<evidence type="ECO:0000256" key="8">
    <source>
        <dbReference type="SAM" id="SignalP"/>
    </source>
</evidence>
<dbReference type="InterPro" id="IPR009003">
    <property type="entry name" value="Peptidase_S1_PA"/>
</dbReference>
<dbReference type="PRINTS" id="PR00861">
    <property type="entry name" value="ALYTICPTASE"/>
</dbReference>
<keyword evidence="5" id="KW-0720">Serine protease</keyword>
<dbReference type="Pfam" id="PF00089">
    <property type="entry name" value="Trypsin"/>
    <property type="match status" value="1"/>
</dbReference>
<gene>
    <name evidence="11" type="ORF">HCK00_12615</name>
</gene>
<evidence type="ECO:0000259" key="9">
    <source>
        <dbReference type="Pfam" id="PF00089"/>
    </source>
</evidence>
<name>A0ABX1BXY9_9ACTN</name>
<comment type="caution">
    <text evidence="11">The sequence shown here is derived from an EMBL/GenBank/DDBJ whole genome shotgun (WGS) entry which is preliminary data.</text>
</comment>
<dbReference type="SUPFAM" id="SSF50494">
    <property type="entry name" value="Trypsin-like serine proteases"/>
    <property type="match status" value="1"/>
</dbReference>
<organism evidence="11 12">
    <name type="scientific">Streptomyces zingiberis</name>
    <dbReference type="NCBI Taxonomy" id="2053010"/>
    <lineage>
        <taxon>Bacteria</taxon>
        <taxon>Bacillati</taxon>
        <taxon>Actinomycetota</taxon>
        <taxon>Actinomycetes</taxon>
        <taxon>Kitasatosporales</taxon>
        <taxon>Streptomycetaceae</taxon>
        <taxon>Streptomyces</taxon>
    </lineage>
</organism>
<evidence type="ECO:0000256" key="4">
    <source>
        <dbReference type="ARBA" id="ARBA00022801"/>
    </source>
</evidence>
<keyword evidence="6" id="KW-0865">Zymogen</keyword>
<evidence type="ECO:0000256" key="7">
    <source>
        <dbReference type="ARBA" id="ARBA00023157"/>
    </source>
</evidence>
<dbReference type="PIRSF" id="PIRSF001134">
    <property type="entry name" value="Streptogrisin"/>
    <property type="match status" value="1"/>
</dbReference>
<evidence type="ECO:0000256" key="3">
    <source>
        <dbReference type="ARBA" id="ARBA00022729"/>
    </source>
</evidence>
<dbReference type="RefSeq" id="WP_168101956.1">
    <property type="nucleotide sequence ID" value="NZ_JAATEN010000008.1"/>
</dbReference>
<keyword evidence="12" id="KW-1185">Reference proteome</keyword>
<dbReference type="InterPro" id="IPR001254">
    <property type="entry name" value="Trypsin_dom"/>
</dbReference>
<dbReference type="InterPro" id="IPR035070">
    <property type="entry name" value="Streptogrisin_prodomain"/>
</dbReference>
<dbReference type="InterPro" id="IPR001316">
    <property type="entry name" value="Pept_S1A_streptogrisin"/>
</dbReference>
<keyword evidence="3 8" id="KW-0732">Signal</keyword>
<keyword evidence="7" id="KW-1015">Disulfide bond</keyword>
<sequence>MKHRRIPRHRIAVAGAAAAALAAGALTLNSANAAPAPTPSTLSVASADKLADNLLSELGKEAAGSYYDADAKRLVVNVLNEKAATDVREQGAVARVVEHSLADLKAARSTLEADATIPGTSWSVDPKSNKVVVTADSTVKGAKLEKLNKVVDGLDGRATVERVAGEFTTFASGGQAIYSGGARCSLGFNVVKGGEPYFITAGHCGSTGSTWSTSSGGSAIGTMEESSFPGNDYALVKYTSGGSQPSEVDLYNGSSQTITQAGNATVGQEVQRSGSTTQVHGGEVTGLNETVNYQEGSVSGLIKTTVCAEPGDSGGSLFAGSTALGLTSGGSGNCSSGGTTFFQPVPEALSAFGASIG</sequence>
<dbReference type="Pfam" id="PF02983">
    <property type="entry name" value="Pro_Al_protease"/>
    <property type="match status" value="1"/>
</dbReference>
<evidence type="ECO:0000259" key="10">
    <source>
        <dbReference type="Pfam" id="PF02983"/>
    </source>
</evidence>
<accession>A0ABX1BXY9</accession>
<feature type="signal peptide" evidence="8">
    <location>
        <begin position="1"/>
        <end position="33"/>
    </location>
</feature>
<dbReference type="EMBL" id="JAATEN010000008">
    <property type="protein sequence ID" value="NJQ01346.1"/>
    <property type="molecule type" value="Genomic_DNA"/>
</dbReference>
<dbReference type="CDD" id="cd21112">
    <property type="entry name" value="alphaLP-like"/>
    <property type="match status" value="1"/>
</dbReference>
<keyword evidence="2" id="KW-0645">Protease</keyword>
<comment type="similarity">
    <text evidence="1">Belongs to the peptidase S1 family.</text>
</comment>
<proteinExistence type="inferred from homology"/>
<feature type="domain" description="Peptidase S1A alpha-lytic prodomain" evidence="10">
    <location>
        <begin position="99"/>
        <end position="152"/>
    </location>
</feature>
<keyword evidence="4" id="KW-0378">Hydrolase</keyword>
<reference evidence="11 12" key="1">
    <citation type="submission" date="2020-03" db="EMBL/GenBank/DDBJ databases">
        <title>WGS of actinomycetes isolated from Thailand.</title>
        <authorList>
            <person name="Thawai C."/>
        </authorList>
    </citation>
    <scope>NUCLEOTIDE SEQUENCE [LARGE SCALE GENOMIC DNA]</scope>
    <source>
        <strain evidence="11 12">PLAI 1-29</strain>
    </source>
</reference>
<dbReference type="InterPro" id="IPR004236">
    <property type="entry name" value="Pept_S1_alpha_lytic"/>
</dbReference>
<evidence type="ECO:0000256" key="6">
    <source>
        <dbReference type="ARBA" id="ARBA00023145"/>
    </source>
</evidence>
<evidence type="ECO:0000256" key="2">
    <source>
        <dbReference type="ARBA" id="ARBA00022670"/>
    </source>
</evidence>
<feature type="chain" id="PRO_5047111387" evidence="8">
    <location>
        <begin position="34"/>
        <end position="357"/>
    </location>
</feature>
<evidence type="ECO:0000256" key="5">
    <source>
        <dbReference type="ARBA" id="ARBA00022825"/>
    </source>
</evidence>
<dbReference type="Proteomes" id="UP000695264">
    <property type="component" value="Unassembled WGS sequence"/>
</dbReference>
<feature type="domain" description="Peptidase S1" evidence="9">
    <location>
        <begin position="196"/>
        <end position="348"/>
    </location>
</feature>
<protein>
    <submittedName>
        <fullName evidence="11">S1 family peptidase</fullName>
    </submittedName>
</protein>
<evidence type="ECO:0000313" key="11">
    <source>
        <dbReference type="EMBL" id="NJQ01346.1"/>
    </source>
</evidence>
<dbReference type="InterPro" id="IPR043504">
    <property type="entry name" value="Peptidase_S1_PA_chymotrypsin"/>
</dbReference>
<evidence type="ECO:0000256" key="1">
    <source>
        <dbReference type="ARBA" id="ARBA00007664"/>
    </source>
</evidence>
<dbReference type="Gene3D" id="3.30.300.50">
    <property type="match status" value="1"/>
</dbReference>
<dbReference type="Gene3D" id="2.40.10.10">
    <property type="entry name" value="Trypsin-like serine proteases"/>
    <property type="match status" value="2"/>
</dbReference>